<sequence length="366" mass="41484">MKLVYIVNRIDGPGGLERVLSIKASMLADKYDYDVHIITLNQDRTDLFYEFSNKIVYHNVIAVGNPILKVFKYVNSLRKTIASINPDVIAVCDDGLKGLFLPILLGKPAPMVYERHVSRQAGNSSENKSILSKFKIGITFKLMNFGAKFYNKFVVLTNGNLNEWRLKNIMVIPNPLSFYPEESSTLSNKIVLAVGKQSYQKGYDRLLKSWQMVNKKFPDWTLHIYGTISKKENLDGLAKTLNIKDIVNFYPPVKNIKEKYKEASVYVLSSRYEGFGMVLTEAMAYGVPCVAFNCPYGPSDIITDKKNGIIVPNGDVKGLALGVIKLINNEELRKNMGQKAKIDVKRYFPEQIVAQWDNLFQSLIKK</sequence>
<dbReference type="CDD" id="cd03820">
    <property type="entry name" value="GT4_AmsD-like"/>
    <property type="match status" value="1"/>
</dbReference>
<dbReference type="Pfam" id="PF00534">
    <property type="entry name" value="Glycos_transf_1"/>
    <property type="match status" value="1"/>
</dbReference>
<dbReference type="Gene3D" id="3.40.50.2000">
    <property type="entry name" value="Glycogen Phosphorylase B"/>
    <property type="match status" value="2"/>
</dbReference>
<evidence type="ECO:0000313" key="3">
    <source>
        <dbReference type="Proteomes" id="UP000199439"/>
    </source>
</evidence>
<dbReference type="InterPro" id="IPR001296">
    <property type="entry name" value="Glyco_trans_1"/>
</dbReference>
<keyword evidence="2" id="KW-0808">Transferase</keyword>
<dbReference type="RefSeq" id="WP_092850800.1">
    <property type="nucleotide sequence ID" value="NZ_FOMI01000003.1"/>
</dbReference>
<dbReference type="SUPFAM" id="SSF53756">
    <property type="entry name" value="UDP-Glycosyltransferase/glycogen phosphorylase"/>
    <property type="match status" value="1"/>
</dbReference>
<gene>
    <name evidence="2" type="ORF">SAMN04487987_103405</name>
</gene>
<dbReference type="EMBL" id="FOMI01000003">
    <property type="protein sequence ID" value="SFD07828.1"/>
    <property type="molecule type" value="Genomic_DNA"/>
</dbReference>
<reference evidence="3" key="1">
    <citation type="submission" date="2016-10" db="EMBL/GenBank/DDBJ databases">
        <authorList>
            <person name="Varghese N."/>
            <person name="Submissions S."/>
        </authorList>
    </citation>
    <scope>NUCLEOTIDE SEQUENCE [LARGE SCALE GENOMIC DNA]</scope>
    <source>
        <strain evidence="3">DSM 25730</strain>
    </source>
</reference>
<dbReference type="PANTHER" id="PTHR12526:SF630">
    <property type="entry name" value="GLYCOSYLTRANSFERASE"/>
    <property type="match status" value="1"/>
</dbReference>
<dbReference type="Proteomes" id="UP000199439">
    <property type="component" value="Unassembled WGS sequence"/>
</dbReference>
<dbReference type="OrthoDB" id="9811239at2"/>
<dbReference type="STRING" id="870482.SAMN04487987_103405"/>
<evidence type="ECO:0000259" key="1">
    <source>
        <dbReference type="Pfam" id="PF00534"/>
    </source>
</evidence>
<dbReference type="GO" id="GO:0016757">
    <property type="term" value="F:glycosyltransferase activity"/>
    <property type="evidence" value="ECO:0007669"/>
    <property type="project" value="InterPro"/>
</dbReference>
<name>A0A1I1PJD9_9FLAO</name>
<feature type="domain" description="Glycosyl transferase family 1" evidence="1">
    <location>
        <begin position="187"/>
        <end position="341"/>
    </location>
</feature>
<keyword evidence="3" id="KW-1185">Reference proteome</keyword>
<protein>
    <submittedName>
        <fullName evidence="2">Glycosyltransferase involved in cell wall bisynthesis</fullName>
    </submittedName>
</protein>
<proteinExistence type="predicted"/>
<accession>A0A1I1PJD9</accession>
<evidence type="ECO:0000313" key="2">
    <source>
        <dbReference type="EMBL" id="SFD07828.1"/>
    </source>
</evidence>
<dbReference type="AlphaFoldDB" id="A0A1I1PJD9"/>
<dbReference type="PANTHER" id="PTHR12526">
    <property type="entry name" value="GLYCOSYLTRANSFERASE"/>
    <property type="match status" value="1"/>
</dbReference>
<organism evidence="2 3">
    <name type="scientific">Algibacter pectinivorans</name>
    <dbReference type="NCBI Taxonomy" id="870482"/>
    <lineage>
        <taxon>Bacteria</taxon>
        <taxon>Pseudomonadati</taxon>
        <taxon>Bacteroidota</taxon>
        <taxon>Flavobacteriia</taxon>
        <taxon>Flavobacteriales</taxon>
        <taxon>Flavobacteriaceae</taxon>
        <taxon>Algibacter</taxon>
    </lineage>
</organism>